<evidence type="ECO:0000313" key="2">
    <source>
        <dbReference type="EMBL" id="DAD55598.1"/>
    </source>
</evidence>
<proteinExistence type="predicted"/>
<keyword evidence="2" id="KW-0255">Endonuclease</keyword>
<dbReference type="InterPro" id="IPR055910">
    <property type="entry name" value="DUF7487"/>
</dbReference>
<keyword evidence="2" id="KW-0378">Hydrolase</keyword>
<feature type="domain" description="DUF7487" evidence="1">
    <location>
        <begin position="27"/>
        <end position="84"/>
    </location>
</feature>
<accession>A0A8D9PE96</accession>
<protein>
    <submittedName>
        <fullName evidence="2">Endonuclease Like Protein</fullName>
    </submittedName>
</protein>
<organism evidence="2">
    <name type="scientific">Bacteriophage sp</name>
    <dbReference type="NCBI Taxonomy" id="38018"/>
    <lineage>
        <taxon>Viruses</taxon>
    </lineage>
</organism>
<reference evidence="2" key="1">
    <citation type="journal article" date="2021" name="Proc. Natl. Acad. Sci. U.S.A.">
        <title>A Catalog of Tens of Thousands of Viruses from Human Metagenomes Reveals Hidden Associations with Chronic Diseases.</title>
        <authorList>
            <person name="Tisza M.J."/>
            <person name="Buck C.B."/>
        </authorList>
    </citation>
    <scope>NUCLEOTIDE SEQUENCE</scope>
    <source>
        <strain evidence="2">CtOZu12</strain>
    </source>
</reference>
<dbReference type="Pfam" id="PF24308">
    <property type="entry name" value="DUF7487"/>
    <property type="match status" value="1"/>
</dbReference>
<dbReference type="EMBL" id="BK029940">
    <property type="protein sequence ID" value="DAD55598.1"/>
    <property type="molecule type" value="Genomic_DNA"/>
</dbReference>
<evidence type="ECO:0000259" key="1">
    <source>
        <dbReference type="Pfam" id="PF24308"/>
    </source>
</evidence>
<dbReference type="GO" id="GO:0004519">
    <property type="term" value="F:endonuclease activity"/>
    <property type="evidence" value="ECO:0007669"/>
    <property type="project" value="UniProtKB-KW"/>
</dbReference>
<keyword evidence="2" id="KW-0540">Nuclease</keyword>
<name>A0A8D9PE96_9VIRU</name>
<sequence>MAICDFCGKEITVQYKKYLKRIEKHDGKYCCKDCWGKNKELIAQRNNKSVKTNLEKYGVDSPLKSKEIQEKIKKTLKEKYGVDSPR</sequence>